<dbReference type="Proteomes" id="UP000783686">
    <property type="component" value="Unassembled WGS sequence"/>
</dbReference>
<dbReference type="GO" id="GO:0006325">
    <property type="term" value="P:chromatin organization"/>
    <property type="evidence" value="ECO:0007669"/>
    <property type="project" value="UniProtKB-KW"/>
</dbReference>
<dbReference type="GO" id="GO:0010506">
    <property type="term" value="P:regulation of autophagy"/>
    <property type="evidence" value="ECO:0007669"/>
    <property type="project" value="TreeGrafter"/>
</dbReference>
<dbReference type="GO" id="GO:0005634">
    <property type="term" value="C:nucleus"/>
    <property type="evidence" value="ECO:0007669"/>
    <property type="project" value="UniProtKB-SubCell"/>
</dbReference>
<feature type="region of interest" description="Disordered" evidence="4">
    <location>
        <begin position="1"/>
        <end position="152"/>
    </location>
</feature>
<gene>
    <name evidence="6" type="ORF">BOKJ2_LOCUS1489</name>
</gene>
<dbReference type="SMART" id="SM00456">
    <property type="entry name" value="WW"/>
    <property type="match status" value="1"/>
</dbReference>
<feature type="domain" description="WW" evidence="5">
    <location>
        <begin position="18"/>
        <end position="46"/>
    </location>
</feature>
<evidence type="ECO:0000256" key="1">
    <source>
        <dbReference type="ARBA" id="ARBA00004123"/>
    </source>
</evidence>
<feature type="compositionally biased region" description="Basic and acidic residues" evidence="4">
    <location>
        <begin position="1"/>
        <end position="15"/>
    </location>
</feature>
<dbReference type="GO" id="GO:0003682">
    <property type="term" value="F:chromatin binding"/>
    <property type="evidence" value="ECO:0007669"/>
    <property type="project" value="TreeGrafter"/>
</dbReference>
<dbReference type="InterPro" id="IPR001202">
    <property type="entry name" value="WW_dom"/>
</dbReference>
<dbReference type="InterPro" id="IPR038867">
    <property type="entry name" value="WAC"/>
</dbReference>
<comment type="caution">
    <text evidence="6">The sequence shown here is derived from an EMBL/GenBank/DDBJ whole genome shotgun (WGS) entry which is preliminary data.</text>
</comment>
<dbReference type="SUPFAM" id="SSF51045">
    <property type="entry name" value="WW domain"/>
    <property type="match status" value="1"/>
</dbReference>
<dbReference type="AlphaFoldDB" id="A0A811JTL6"/>
<dbReference type="PANTHER" id="PTHR15911:SF6">
    <property type="entry name" value="WW DOMAIN-CONTAINING ADAPTER PROTEIN WITH COILED-COIL"/>
    <property type="match status" value="1"/>
</dbReference>
<keyword evidence="2" id="KW-0156">Chromatin regulator</keyword>
<dbReference type="PANTHER" id="PTHR15911">
    <property type="entry name" value="WW DOMAIN-CONTAINING ADAPTER PROTEIN WITH COILED-COIL"/>
    <property type="match status" value="1"/>
</dbReference>
<protein>
    <recommendedName>
        <fullName evidence="5">WW domain-containing protein</fullName>
    </recommendedName>
</protein>
<dbReference type="Proteomes" id="UP000614601">
    <property type="component" value="Unassembled WGS sequence"/>
</dbReference>
<evidence type="ECO:0000313" key="6">
    <source>
        <dbReference type="EMBL" id="CAD5206805.1"/>
    </source>
</evidence>
<name>A0A811JTL6_9BILA</name>
<dbReference type="PROSITE" id="PS01159">
    <property type="entry name" value="WW_DOMAIN_1"/>
    <property type="match status" value="1"/>
</dbReference>
<dbReference type="PROSITE" id="PS50020">
    <property type="entry name" value="WW_DOMAIN_2"/>
    <property type="match status" value="1"/>
</dbReference>
<feature type="compositionally biased region" description="Basic and acidic residues" evidence="4">
    <location>
        <begin position="45"/>
        <end position="68"/>
    </location>
</feature>
<sequence length="313" mass="35365">MKSSARDRPSGKIREVGPWSEQTSSSGKRYYYNHETEVSQWEKPAVWREHEKKLSEEKERQKHHDSEKPSTSSHHHSSKDTHHSSPYNRNGTSIIRSKDRASSFSKDAPPAKKLKEADHKENHEQNSSHHNATFDAPLIPQAPLPPLLSIDTSTSRIDEPMDVANSPPPESKTSKSFINIPLPTVRPFDDTKYNLFYKPSSVSSLRKSLGNESTLNEVKKNQEKLQKSQLGLMELETSIISIQSLLFTAEAKCALLSDKFNFIDSQVDAIRNVQHRVDTDNGPISPKAERLHQPAAEIKVEELNGNNNMESKL</sequence>
<keyword evidence="3" id="KW-0539">Nucleus</keyword>
<dbReference type="Pfam" id="PF00397">
    <property type="entry name" value="WW"/>
    <property type="match status" value="1"/>
</dbReference>
<evidence type="ECO:0000256" key="4">
    <source>
        <dbReference type="SAM" id="MobiDB-lite"/>
    </source>
</evidence>
<dbReference type="InterPro" id="IPR036020">
    <property type="entry name" value="WW_dom_sf"/>
</dbReference>
<dbReference type="CDD" id="cd00201">
    <property type="entry name" value="WW"/>
    <property type="match status" value="1"/>
</dbReference>
<reference evidence="6" key="1">
    <citation type="submission" date="2020-09" db="EMBL/GenBank/DDBJ databases">
        <authorList>
            <person name="Kikuchi T."/>
        </authorList>
    </citation>
    <scope>NUCLEOTIDE SEQUENCE</scope>
    <source>
        <strain evidence="6">SH1</strain>
    </source>
</reference>
<accession>A0A811JTL6</accession>
<evidence type="ECO:0000256" key="3">
    <source>
        <dbReference type="ARBA" id="ARBA00023242"/>
    </source>
</evidence>
<feature type="compositionally biased region" description="Basic and acidic residues" evidence="4">
    <location>
        <begin position="109"/>
        <end position="127"/>
    </location>
</feature>
<dbReference type="OrthoDB" id="10072039at2759"/>
<dbReference type="GO" id="GO:0000993">
    <property type="term" value="F:RNA polymerase II complex binding"/>
    <property type="evidence" value="ECO:0007669"/>
    <property type="project" value="TreeGrafter"/>
</dbReference>
<evidence type="ECO:0000259" key="5">
    <source>
        <dbReference type="PROSITE" id="PS50020"/>
    </source>
</evidence>
<evidence type="ECO:0000256" key="2">
    <source>
        <dbReference type="ARBA" id="ARBA00022853"/>
    </source>
</evidence>
<organism evidence="6 7">
    <name type="scientific">Bursaphelenchus okinawaensis</name>
    <dbReference type="NCBI Taxonomy" id="465554"/>
    <lineage>
        <taxon>Eukaryota</taxon>
        <taxon>Metazoa</taxon>
        <taxon>Ecdysozoa</taxon>
        <taxon>Nematoda</taxon>
        <taxon>Chromadorea</taxon>
        <taxon>Rhabditida</taxon>
        <taxon>Tylenchina</taxon>
        <taxon>Tylenchomorpha</taxon>
        <taxon>Aphelenchoidea</taxon>
        <taxon>Aphelenchoididae</taxon>
        <taxon>Bursaphelenchus</taxon>
    </lineage>
</organism>
<evidence type="ECO:0000313" key="7">
    <source>
        <dbReference type="Proteomes" id="UP000614601"/>
    </source>
</evidence>
<dbReference type="GO" id="GO:1904263">
    <property type="term" value="P:positive regulation of TORC1 signaling"/>
    <property type="evidence" value="ECO:0007669"/>
    <property type="project" value="TreeGrafter"/>
</dbReference>
<dbReference type="EMBL" id="CAJFDH010000001">
    <property type="protein sequence ID" value="CAD5206805.1"/>
    <property type="molecule type" value="Genomic_DNA"/>
</dbReference>
<comment type="subcellular location">
    <subcellularLocation>
        <location evidence="1">Nucleus</location>
    </subcellularLocation>
</comment>
<dbReference type="Gene3D" id="2.20.70.10">
    <property type="match status" value="1"/>
</dbReference>
<proteinExistence type="predicted"/>
<dbReference type="EMBL" id="CAJFCW020000001">
    <property type="protein sequence ID" value="CAG9083196.1"/>
    <property type="molecule type" value="Genomic_DNA"/>
</dbReference>
<keyword evidence="7" id="KW-1185">Reference proteome</keyword>